<name>A7S2Z4_NEMVE</name>
<evidence type="ECO:0000256" key="1">
    <source>
        <dbReference type="SAM" id="MobiDB-lite"/>
    </source>
</evidence>
<dbReference type="GO" id="GO:0007276">
    <property type="term" value="P:gamete generation"/>
    <property type="evidence" value="ECO:0007669"/>
    <property type="project" value="InterPro"/>
</dbReference>
<protein>
    <recommendedName>
        <fullName evidence="4">Spermatogenesis-associated protein 22</fullName>
    </recommendedName>
</protein>
<dbReference type="InParanoid" id="A7S2Z4"/>
<organism evidence="2 3">
    <name type="scientific">Nematostella vectensis</name>
    <name type="common">Starlet sea anemone</name>
    <dbReference type="NCBI Taxonomy" id="45351"/>
    <lineage>
        <taxon>Eukaryota</taxon>
        <taxon>Metazoa</taxon>
        <taxon>Cnidaria</taxon>
        <taxon>Anthozoa</taxon>
        <taxon>Hexacorallia</taxon>
        <taxon>Actiniaria</taxon>
        <taxon>Edwardsiidae</taxon>
        <taxon>Nematostella</taxon>
    </lineage>
</organism>
<sequence>MNNKRPNTGVNGNRSIIPIFTNKRRRIKQALYANPTEDMTSTYFGNNNNNTNNDGEEVSFLGTNPTVNSYTGFGPGNNNSFKSPGSFGRNQGQPSSFNKNVNQDGSRRGFSFSSGLGKRNQSIMDRKSFPNNTFGRGNQSGPNGRNNTNKISNPNLKTLPPPLPSVKRPQESKSFSWKQWSPPKKSPAQPLLSRTIKPNGTGQQLGRPQEPSQEQSQLPIKQVNPQKDHADHSLRMITATVKNLQQWSLHKDQLTMLFEVFGILDSAVAPSPQAKGKNFVLKDNTGSIRCTFWEMDRMLPRLIRGQPHRCVGFVERQNGVFICVSIRPTSPNEHRVTTASQSASEKAMQECLASFREH</sequence>
<feature type="compositionally biased region" description="Low complexity" evidence="1">
    <location>
        <begin position="108"/>
        <end position="117"/>
    </location>
</feature>
<dbReference type="OrthoDB" id="10028206at2759"/>
<dbReference type="PANTHER" id="PTHR35258">
    <property type="entry name" value="SPERMATOGENESIS-ASSOCIATED PROTEIN 22"/>
    <property type="match status" value="1"/>
</dbReference>
<dbReference type="GO" id="GO:0000711">
    <property type="term" value="P:meiotic DNA repair synthesis"/>
    <property type="evidence" value="ECO:0007669"/>
    <property type="project" value="InterPro"/>
</dbReference>
<dbReference type="HOGENOM" id="CLU_774576_0_0_1"/>
<accession>A7S2Z4</accession>
<evidence type="ECO:0000313" key="2">
    <source>
        <dbReference type="EMBL" id="EDO41866.1"/>
    </source>
</evidence>
<dbReference type="InterPro" id="IPR033536">
    <property type="entry name" value="Spata22"/>
</dbReference>
<dbReference type="Proteomes" id="UP000001593">
    <property type="component" value="Unassembled WGS sequence"/>
</dbReference>
<evidence type="ECO:0008006" key="4">
    <source>
        <dbReference type="Google" id="ProtNLM"/>
    </source>
</evidence>
<dbReference type="PANTHER" id="PTHR35258:SF1">
    <property type="entry name" value="SPERMATOGENESIS-ASSOCIATED PROTEIN 22"/>
    <property type="match status" value="1"/>
</dbReference>
<reference evidence="2 3" key="1">
    <citation type="journal article" date="2007" name="Science">
        <title>Sea anemone genome reveals ancestral eumetazoan gene repertoire and genomic organization.</title>
        <authorList>
            <person name="Putnam N.H."/>
            <person name="Srivastava M."/>
            <person name="Hellsten U."/>
            <person name="Dirks B."/>
            <person name="Chapman J."/>
            <person name="Salamov A."/>
            <person name="Terry A."/>
            <person name="Shapiro H."/>
            <person name="Lindquist E."/>
            <person name="Kapitonov V.V."/>
            <person name="Jurka J."/>
            <person name="Genikhovich G."/>
            <person name="Grigoriev I.V."/>
            <person name="Lucas S.M."/>
            <person name="Steele R.E."/>
            <person name="Finnerty J.R."/>
            <person name="Technau U."/>
            <person name="Martindale M.Q."/>
            <person name="Rokhsar D.S."/>
        </authorList>
    </citation>
    <scope>NUCLEOTIDE SEQUENCE [LARGE SCALE GENOMIC DNA]</scope>
    <source>
        <strain evidence="3">CH2 X CH6</strain>
    </source>
</reference>
<dbReference type="STRING" id="45351.A7S2Z4"/>
<feature type="region of interest" description="Disordered" evidence="1">
    <location>
        <begin position="63"/>
        <end position="230"/>
    </location>
</feature>
<dbReference type="KEGG" id="nve:5513680"/>
<gene>
    <name evidence="2" type="ORF">NEMVEDRAFT_v1g242484</name>
</gene>
<proteinExistence type="predicted"/>
<feature type="compositionally biased region" description="Polar residues" evidence="1">
    <location>
        <begin position="119"/>
        <end position="152"/>
    </location>
</feature>
<dbReference type="GO" id="GO:0051445">
    <property type="term" value="P:regulation of meiotic cell cycle"/>
    <property type="evidence" value="ECO:0000318"/>
    <property type="project" value="GO_Central"/>
</dbReference>
<evidence type="ECO:0000313" key="3">
    <source>
        <dbReference type="Proteomes" id="UP000001593"/>
    </source>
</evidence>
<dbReference type="EMBL" id="DS469571">
    <property type="protein sequence ID" value="EDO41866.1"/>
    <property type="molecule type" value="Genomic_DNA"/>
</dbReference>
<dbReference type="AlphaFoldDB" id="A7S2Z4"/>
<dbReference type="eggNOG" id="ENOG502RNNP">
    <property type="taxonomic scope" value="Eukaryota"/>
</dbReference>
<feature type="compositionally biased region" description="Low complexity" evidence="1">
    <location>
        <begin position="208"/>
        <end position="217"/>
    </location>
</feature>
<keyword evidence="3" id="KW-1185">Reference proteome</keyword>
<dbReference type="GO" id="GO:0007129">
    <property type="term" value="P:homologous chromosome pairing at meiosis"/>
    <property type="evidence" value="ECO:0007669"/>
    <property type="project" value="InterPro"/>
</dbReference>
<feature type="compositionally biased region" description="Polar residues" evidence="1">
    <location>
        <begin position="63"/>
        <end position="104"/>
    </location>
</feature>
<feature type="compositionally biased region" description="Polar residues" evidence="1">
    <location>
        <begin position="196"/>
        <end position="206"/>
    </location>
</feature>
<dbReference type="OMA" id="YANPTED"/>